<organism evidence="1">
    <name type="scientific">Aplanochytrium stocchinoi</name>
    <dbReference type="NCBI Taxonomy" id="215587"/>
    <lineage>
        <taxon>Eukaryota</taxon>
        <taxon>Sar</taxon>
        <taxon>Stramenopiles</taxon>
        <taxon>Bigyra</taxon>
        <taxon>Labyrinthulomycetes</taxon>
        <taxon>Thraustochytrida</taxon>
        <taxon>Thraustochytriidae</taxon>
        <taxon>Aplanochytrium</taxon>
    </lineage>
</organism>
<dbReference type="AlphaFoldDB" id="A0A7S3PJL1"/>
<sequence>MSTLRASVVPYGRQSGSEFRLATVHALKGFETDKIFLCSDLAEFHDDSGKAIDTVAQLELCVFYVALSRTTKVLLIPEQYEPLFGNDYVTHTSATNTPDASHNTGMAQNAILLTSSENSTENVTLVNPMSNGDDEHPKRRRVET</sequence>
<gene>
    <name evidence="1" type="ORF">ASTO00021_LOCUS11515</name>
</gene>
<dbReference type="EMBL" id="HBIN01015182">
    <property type="protein sequence ID" value="CAE0441384.1"/>
    <property type="molecule type" value="Transcribed_RNA"/>
</dbReference>
<reference evidence="1" key="1">
    <citation type="submission" date="2021-01" db="EMBL/GenBank/DDBJ databases">
        <authorList>
            <person name="Corre E."/>
            <person name="Pelletier E."/>
            <person name="Niang G."/>
            <person name="Scheremetjew M."/>
            <person name="Finn R."/>
            <person name="Kale V."/>
            <person name="Holt S."/>
            <person name="Cochrane G."/>
            <person name="Meng A."/>
            <person name="Brown T."/>
            <person name="Cohen L."/>
        </authorList>
    </citation>
    <scope>NUCLEOTIDE SEQUENCE</scope>
    <source>
        <strain evidence="1">GSBS06</strain>
    </source>
</reference>
<evidence type="ECO:0000313" key="1">
    <source>
        <dbReference type="EMBL" id="CAE0441384.1"/>
    </source>
</evidence>
<accession>A0A7S3PJL1</accession>
<protein>
    <submittedName>
        <fullName evidence="1">Uncharacterized protein</fullName>
    </submittedName>
</protein>
<proteinExistence type="predicted"/>
<name>A0A7S3PJL1_9STRA</name>